<organism evidence="7 8">
    <name type="scientific">Lyngbya aestuarii BL J</name>
    <dbReference type="NCBI Taxonomy" id="1348334"/>
    <lineage>
        <taxon>Bacteria</taxon>
        <taxon>Bacillati</taxon>
        <taxon>Cyanobacteriota</taxon>
        <taxon>Cyanophyceae</taxon>
        <taxon>Oscillatoriophycideae</taxon>
        <taxon>Oscillatoriales</taxon>
        <taxon>Microcoleaceae</taxon>
        <taxon>Lyngbya</taxon>
    </lineage>
</organism>
<dbReference type="InterPro" id="IPR029063">
    <property type="entry name" value="SAM-dependent_MTases_sf"/>
</dbReference>
<evidence type="ECO:0000256" key="3">
    <source>
        <dbReference type="ARBA" id="ARBA00022603"/>
    </source>
</evidence>
<dbReference type="GO" id="GO:0032259">
    <property type="term" value="P:methylation"/>
    <property type="evidence" value="ECO:0007669"/>
    <property type="project" value="UniProtKB-KW"/>
</dbReference>
<dbReference type="InterPro" id="IPR000878">
    <property type="entry name" value="4pyrrol_Mease"/>
</dbReference>
<dbReference type="InterPro" id="IPR014776">
    <property type="entry name" value="4pyrrole_Mease_sub2"/>
</dbReference>
<dbReference type="InterPro" id="IPR035996">
    <property type="entry name" value="4pyrrol_Methylase_sf"/>
</dbReference>
<dbReference type="PANTHER" id="PTHR43182">
    <property type="entry name" value="COBALT-PRECORRIN-6B C(15)-METHYLTRANSFERASE (DECARBOXYLATING)"/>
    <property type="match status" value="1"/>
</dbReference>
<accession>U7QPQ6</accession>
<sequence length="429" mass="47480">MTIQVVGIGLDGEAGLSESVRQIVDQATVLVGSDRHLRYFPNHRASRIILQDLTETLVEIQQYLLAFETNTPDIDPIVVVLVSGDPLFFGLGRLLLAKFPPEKLTFHPHISSIQLAFNRVKVPWQDAQIISTHGRSFDQLTQALQQGAEKIAILTDTTYHTPNAIACLLSSLDLATAYQFWVCENLGGTDERVQHWSFAAISTQKFAPLNVVVLLRESSVSRSLDLSQVPFLGIPDSLFCSFSDRPGLMTKREVRTLILGELALQPEQIIWDIGAGTGSVSIEIARLFPSSTLYSVEKTAAGTALIEQNRERFKTHNVISIHGEAPAILHRLRAPHRIFIGGSGGNLEEILGLSSLRLISGGVIVLALATLEHLNLALSWLEERIRVEPTWRYQLLQVQLSRSVPISNLTRFSPLNPVTIITIHHLPNL</sequence>
<gene>
    <name evidence="7" type="ORF">M595_0632</name>
</gene>
<dbReference type="GO" id="GO:0046025">
    <property type="term" value="F:precorrin-6Y C5,15-methyltransferase (decarboxylating) activity"/>
    <property type="evidence" value="ECO:0007669"/>
    <property type="project" value="UniProtKB-EC"/>
</dbReference>
<dbReference type="NCBIfam" id="TIGR02469">
    <property type="entry name" value="CbiT"/>
    <property type="match status" value="1"/>
</dbReference>
<keyword evidence="5" id="KW-0949">S-adenosyl-L-methionine</keyword>
<dbReference type="Gene3D" id="3.40.1010.10">
    <property type="entry name" value="Cobalt-precorrin-4 Transmethylase, Domain 1"/>
    <property type="match status" value="1"/>
</dbReference>
<dbReference type="Gene3D" id="3.30.950.10">
    <property type="entry name" value="Methyltransferase, Cobalt-precorrin-4 Transmethylase, Domain 2"/>
    <property type="match status" value="1"/>
</dbReference>
<reference evidence="7 8" key="1">
    <citation type="journal article" date="2013" name="Front. Microbiol.">
        <title>Comparative genomic analyses of the cyanobacterium, Lyngbya aestuarii BL J, a powerful hydrogen producer.</title>
        <authorList>
            <person name="Kothari A."/>
            <person name="Vaughn M."/>
            <person name="Garcia-Pichel F."/>
        </authorList>
    </citation>
    <scope>NUCLEOTIDE SEQUENCE [LARGE SCALE GENOMIC DNA]</scope>
    <source>
        <strain evidence="7 8">BL J</strain>
    </source>
</reference>
<evidence type="ECO:0000313" key="7">
    <source>
        <dbReference type="EMBL" id="ERT09272.1"/>
    </source>
</evidence>
<dbReference type="InterPro" id="IPR014008">
    <property type="entry name" value="Cbl_synth_MTase_CbiT"/>
</dbReference>
<dbReference type="SUPFAM" id="SSF53335">
    <property type="entry name" value="S-adenosyl-L-methionine-dependent methyltransferases"/>
    <property type="match status" value="1"/>
</dbReference>
<feature type="domain" description="Tetrapyrrole methylase" evidence="6">
    <location>
        <begin position="3"/>
        <end position="199"/>
    </location>
</feature>
<dbReference type="SUPFAM" id="SSF53790">
    <property type="entry name" value="Tetrapyrrole methylase"/>
    <property type="match status" value="1"/>
</dbReference>
<keyword evidence="8" id="KW-1185">Reference proteome</keyword>
<dbReference type="PIRSF" id="PIRSF036428">
    <property type="entry name" value="CobL"/>
    <property type="match status" value="1"/>
</dbReference>
<dbReference type="PATRIC" id="fig|1348334.3.peg.620"/>
<keyword evidence="4 7" id="KW-0808">Transferase</keyword>
<dbReference type="OrthoDB" id="9780707at2"/>
<evidence type="ECO:0000259" key="6">
    <source>
        <dbReference type="Pfam" id="PF00590"/>
    </source>
</evidence>
<dbReference type="InterPro" id="IPR012818">
    <property type="entry name" value="CbiE"/>
</dbReference>
<name>U7QPQ6_9CYAN</name>
<dbReference type="CDD" id="cd11644">
    <property type="entry name" value="Precorrin-6Y-MT"/>
    <property type="match status" value="1"/>
</dbReference>
<keyword evidence="2" id="KW-0169">Cobalamin biosynthesis</keyword>
<evidence type="ECO:0000256" key="5">
    <source>
        <dbReference type="ARBA" id="ARBA00022691"/>
    </source>
</evidence>
<dbReference type="RefSeq" id="WP_023064499.1">
    <property type="nucleotide sequence ID" value="NZ_AUZM01000004.1"/>
</dbReference>
<proteinExistence type="predicted"/>
<dbReference type="PANTHER" id="PTHR43182:SF1">
    <property type="entry name" value="COBALT-PRECORRIN-7 C(5)-METHYLTRANSFERASE"/>
    <property type="match status" value="1"/>
</dbReference>
<dbReference type="CDD" id="cd02440">
    <property type="entry name" value="AdoMet_MTases"/>
    <property type="match status" value="1"/>
</dbReference>
<dbReference type="NCBIfam" id="TIGR02467">
    <property type="entry name" value="CbiE"/>
    <property type="match status" value="1"/>
</dbReference>
<dbReference type="Gene3D" id="3.40.50.150">
    <property type="entry name" value="Vaccinia Virus protein VP39"/>
    <property type="match status" value="1"/>
</dbReference>
<keyword evidence="3 7" id="KW-0489">Methyltransferase</keyword>
<dbReference type="Pfam" id="PF00590">
    <property type="entry name" value="TP_methylase"/>
    <property type="match status" value="1"/>
</dbReference>
<dbReference type="InterPro" id="IPR014777">
    <property type="entry name" value="4pyrrole_Mease_sub1"/>
</dbReference>
<dbReference type="InterPro" id="IPR006365">
    <property type="entry name" value="Cbl_synth_CobL"/>
</dbReference>
<comment type="pathway">
    <text evidence="1">Cofactor biosynthesis; adenosylcobalamin biosynthesis.</text>
</comment>
<dbReference type="GO" id="GO:0008276">
    <property type="term" value="F:protein methyltransferase activity"/>
    <property type="evidence" value="ECO:0007669"/>
    <property type="project" value="InterPro"/>
</dbReference>
<evidence type="ECO:0000313" key="8">
    <source>
        <dbReference type="Proteomes" id="UP000017127"/>
    </source>
</evidence>
<dbReference type="EC" id="2.1.1.132" evidence="7"/>
<evidence type="ECO:0000256" key="2">
    <source>
        <dbReference type="ARBA" id="ARBA00022573"/>
    </source>
</evidence>
<protein>
    <submittedName>
        <fullName evidence="7">Precorrin-6Y C5,15-methyltransferase (Decarboxylating), CbiT subunit</fullName>
        <ecNumber evidence="7">2.1.1.132</ecNumber>
    </submittedName>
</protein>
<dbReference type="EMBL" id="AUZM01000004">
    <property type="protein sequence ID" value="ERT09272.1"/>
    <property type="molecule type" value="Genomic_DNA"/>
</dbReference>
<evidence type="ECO:0000256" key="4">
    <source>
        <dbReference type="ARBA" id="ARBA00022679"/>
    </source>
</evidence>
<evidence type="ECO:0000256" key="1">
    <source>
        <dbReference type="ARBA" id="ARBA00004953"/>
    </source>
</evidence>
<dbReference type="UniPathway" id="UPA00148"/>
<comment type="caution">
    <text evidence="7">The sequence shown here is derived from an EMBL/GenBank/DDBJ whole genome shotgun (WGS) entry which is preliminary data.</text>
</comment>
<dbReference type="AlphaFoldDB" id="U7QPQ6"/>
<dbReference type="Proteomes" id="UP000017127">
    <property type="component" value="Unassembled WGS sequence"/>
</dbReference>
<dbReference type="InterPro" id="IPR050714">
    <property type="entry name" value="Cobalamin_biosynth_MTase"/>
</dbReference>
<dbReference type="GO" id="GO:0009236">
    <property type="term" value="P:cobalamin biosynthetic process"/>
    <property type="evidence" value="ECO:0007669"/>
    <property type="project" value="UniProtKB-UniPathway"/>
</dbReference>